<proteinExistence type="predicted"/>
<dbReference type="AlphaFoldDB" id="A0A9D4FAH8"/>
<dbReference type="EMBL" id="JAIWYP010000007">
    <property type="protein sequence ID" value="KAH3792242.1"/>
    <property type="molecule type" value="Genomic_DNA"/>
</dbReference>
<evidence type="ECO:0000313" key="2">
    <source>
        <dbReference type="Proteomes" id="UP000828390"/>
    </source>
</evidence>
<organism evidence="1 2">
    <name type="scientific">Dreissena polymorpha</name>
    <name type="common">Zebra mussel</name>
    <name type="synonym">Mytilus polymorpha</name>
    <dbReference type="NCBI Taxonomy" id="45954"/>
    <lineage>
        <taxon>Eukaryota</taxon>
        <taxon>Metazoa</taxon>
        <taxon>Spiralia</taxon>
        <taxon>Lophotrochozoa</taxon>
        <taxon>Mollusca</taxon>
        <taxon>Bivalvia</taxon>
        <taxon>Autobranchia</taxon>
        <taxon>Heteroconchia</taxon>
        <taxon>Euheterodonta</taxon>
        <taxon>Imparidentia</taxon>
        <taxon>Neoheterodontei</taxon>
        <taxon>Myida</taxon>
        <taxon>Dreissenoidea</taxon>
        <taxon>Dreissenidae</taxon>
        <taxon>Dreissena</taxon>
    </lineage>
</organism>
<reference evidence="1" key="1">
    <citation type="journal article" date="2019" name="bioRxiv">
        <title>The Genome of the Zebra Mussel, Dreissena polymorpha: A Resource for Invasive Species Research.</title>
        <authorList>
            <person name="McCartney M.A."/>
            <person name="Auch B."/>
            <person name="Kono T."/>
            <person name="Mallez S."/>
            <person name="Zhang Y."/>
            <person name="Obille A."/>
            <person name="Becker A."/>
            <person name="Abrahante J.E."/>
            <person name="Garbe J."/>
            <person name="Badalamenti J.P."/>
            <person name="Herman A."/>
            <person name="Mangelson H."/>
            <person name="Liachko I."/>
            <person name="Sullivan S."/>
            <person name="Sone E.D."/>
            <person name="Koren S."/>
            <person name="Silverstein K.A.T."/>
            <person name="Beckman K.B."/>
            <person name="Gohl D.M."/>
        </authorList>
    </citation>
    <scope>NUCLEOTIDE SEQUENCE</scope>
    <source>
        <strain evidence="1">Duluth1</strain>
        <tissue evidence="1">Whole animal</tissue>
    </source>
</reference>
<dbReference type="SUPFAM" id="SSF101447">
    <property type="entry name" value="Formin homology 2 domain (FH2 domain)"/>
    <property type="match status" value="1"/>
</dbReference>
<accession>A0A9D4FAH8</accession>
<dbReference type="Proteomes" id="UP000828390">
    <property type="component" value="Unassembled WGS sequence"/>
</dbReference>
<protein>
    <submittedName>
        <fullName evidence="1">Uncharacterized protein</fullName>
    </submittedName>
</protein>
<name>A0A9D4FAH8_DREPO</name>
<sequence length="113" mass="13121">MRPCLGGIGEEEKVLQDTSDIFDKTINYFYVDKQRVTPQQFFHVWAVFLHDCKYFWKLAHRRLAKERFELEFKYKGQLSASSLQGYGTFRAGVLQGLDSNNVNDPKTSTAQGY</sequence>
<gene>
    <name evidence="1" type="ORF">DPMN_145733</name>
</gene>
<comment type="caution">
    <text evidence="1">The sequence shown here is derived from an EMBL/GenBank/DDBJ whole genome shotgun (WGS) entry which is preliminary data.</text>
</comment>
<reference evidence="1" key="2">
    <citation type="submission" date="2020-11" db="EMBL/GenBank/DDBJ databases">
        <authorList>
            <person name="McCartney M.A."/>
            <person name="Auch B."/>
            <person name="Kono T."/>
            <person name="Mallez S."/>
            <person name="Becker A."/>
            <person name="Gohl D.M."/>
            <person name="Silverstein K.A.T."/>
            <person name="Koren S."/>
            <person name="Bechman K.B."/>
            <person name="Herman A."/>
            <person name="Abrahante J.E."/>
            <person name="Garbe J."/>
        </authorList>
    </citation>
    <scope>NUCLEOTIDE SEQUENCE</scope>
    <source>
        <strain evidence="1">Duluth1</strain>
        <tissue evidence="1">Whole animal</tissue>
    </source>
</reference>
<evidence type="ECO:0000313" key="1">
    <source>
        <dbReference type="EMBL" id="KAH3792242.1"/>
    </source>
</evidence>
<keyword evidence="2" id="KW-1185">Reference proteome</keyword>
<dbReference type="Gene3D" id="1.20.58.2220">
    <property type="entry name" value="Formin, FH2 domain"/>
    <property type="match status" value="1"/>
</dbReference>
<dbReference type="InterPro" id="IPR042201">
    <property type="entry name" value="FH2_Formin_sf"/>
</dbReference>